<accession>A0ABD0TKM0</accession>
<name>A0ABD0TKM0_LOXSC</name>
<evidence type="ECO:0000313" key="3">
    <source>
        <dbReference type="Proteomes" id="UP001549921"/>
    </source>
</evidence>
<sequence>MEFFRCKKETKPRIQYEATDYDSLCKDIEQATYSNENNDYKHLENFIKSHLNKNKTKKYKIMNLPKDDWINKEVINMINNRNMLWRRLKSKNGDENLKKEFIKVRNEVQLRIRKDKKNYFHKKFQYCKGNPKKMWEEINSLAMNKTKSNCVPPKLIVNSQITTDGDRICDVFNDFFSTVGAELASKIPSRYHRDSGNTLMYRHGHQHEITLTTFKPCTTQEVADIVDSLDTNTSTGADEISTKSIKCIKNTITTPLANCINKCFDLGIFPDSLKLAKVSPIYKSGSKTDPGNYRPISVLPVMSKIFEKIVYIRLNEYLCKKRFLIDQQYGFRQKSNTLSAATDLITNIKTKIDEKHICLGIFIDLKKAFDTYLIEVWGSASKTHIKDLQISQNKIIKRLYNYDFLTPTKQLYKKTKLFNVSQLYNYNMCVFIKKILDNNIQTNITFTKRTFTHSLRNTNKLFLRQPRTIKYGKKNILYEGVQLYNKLPNAIKDSESIQIYKRKLQEYILNCDV</sequence>
<dbReference type="InterPro" id="IPR043502">
    <property type="entry name" value="DNA/RNA_pol_sf"/>
</dbReference>
<dbReference type="PANTHER" id="PTHR47510">
    <property type="entry name" value="REVERSE TRANSCRIPTASE DOMAIN-CONTAINING PROTEIN"/>
    <property type="match status" value="1"/>
</dbReference>
<dbReference type="InterPro" id="IPR000477">
    <property type="entry name" value="RT_dom"/>
</dbReference>
<dbReference type="AlphaFoldDB" id="A0ABD0TKM0"/>
<dbReference type="PANTHER" id="PTHR47510:SF3">
    <property type="entry name" value="ENDO_EXONUCLEASE_PHOSPHATASE DOMAIN-CONTAINING PROTEIN"/>
    <property type="match status" value="1"/>
</dbReference>
<comment type="caution">
    <text evidence="2">The sequence shown here is derived from an EMBL/GenBank/DDBJ whole genome shotgun (WGS) entry which is preliminary data.</text>
</comment>
<dbReference type="Pfam" id="PF00078">
    <property type="entry name" value="RVT_1"/>
    <property type="match status" value="1"/>
</dbReference>
<proteinExistence type="predicted"/>
<dbReference type="GO" id="GO:0071897">
    <property type="term" value="P:DNA biosynthetic process"/>
    <property type="evidence" value="ECO:0007669"/>
    <property type="project" value="UniProtKB-ARBA"/>
</dbReference>
<evidence type="ECO:0000313" key="2">
    <source>
        <dbReference type="EMBL" id="KAL0849835.1"/>
    </source>
</evidence>
<organism evidence="2 3">
    <name type="scientific">Loxostege sticticalis</name>
    <name type="common">Beet webworm moth</name>
    <dbReference type="NCBI Taxonomy" id="481309"/>
    <lineage>
        <taxon>Eukaryota</taxon>
        <taxon>Metazoa</taxon>
        <taxon>Ecdysozoa</taxon>
        <taxon>Arthropoda</taxon>
        <taxon>Hexapoda</taxon>
        <taxon>Insecta</taxon>
        <taxon>Pterygota</taxon>
        <taxon>Neoptera</taxon>
        <taxon>Endopterygota</taxon>
        <taxon>Lepidoptera</taxon>
        <taxon>Glossata</taxon>
        <taxon>Ditrysia</taxon>
        <taxon>Pyraloidea</taxon>
        <taxon>Crambidae</taxon>
        <taxon>Pyraustinae</taxon>
        <taxon>Loxostege</taxon>
    </lineage>
</organism>
<dbReference type="SUPFAM" id="SSF56672">
    <property type="entry name" value="DNA/RNA polymerases"/>
    <property type="match status" value="1"/>
</dbReference>
<feature type="domain" description="Reverse transcriptase" evidence="1">
    <location>
        <begin position="287"/>
        <end position="402"/>
    </location>
</feature>
<reference evidence="2 3" key="1">
    <citation type="submission" date="2024-06" db="EMBL/GenBank/DDBJ databases">
        <title>A chromosome-level genome assembly of beet webworm, Loxostege sticticalis.</title>
        <authorList>
            <person name="Zhang Y."/>
        </authorList>
    </citation>
    <scope>NUCLEOTIDE SEQUENCE [LARGE SCALE GENOMIC DNA]</scope>
    <source>
        <strain evidence="2">AQ028</strain>
        <tissue evidence="2">Male pupae</tissue>
    </source>
</reference>
<dbReference type="EMBL" id="JBEDNZ010000003">
    <property type="protein sequence ID" value="KAL0849835.1"/>
    <property type="molecule type" value="Genomic_DNA"/>
</dbReference>
<gene>
    <name evidence="2" type="ORF">ABMA28_011774</name>
</gene>
<evidence type="ECO:0000259" key="1">
    <source>
        <dbReference type="Pfam" id="PF00078"/>
    </source>
</evidence>
<protein>
    <recommendedName>
        <fullName evidence="1">Reverse transcriptase domain-containing protein</fullName>
    </recommendedName>
</protein>
<dbReference type="Proteomes" id="UP001549921">
    <property type="component" value="Unassembled WGS sequence"/>
</dbReference>